<dbReference type="AlphaFoldDB" id="A0A1I1DXM0"/>
<feature type="transmembrane region" description="Helical" evidence="1">
    <location>
        <begin position="84"/>
        <end position="107"/>
    </location>
</feature>
<protein>
    <submittedName>
        <fullName evidence="2">Uncharacterized membrane-anchored protein</fullName>
    </submittedName>
</protein>
<dbReference type="STRING" id="283737.SAMN05660453_0087"/>
<gene>
    <name evidence="2" type="ORF">SAMN05660453_0087</name>
</gene>
<organism evidence="2 3">
    <name type="scientific">Fructobacillus durionis</name>
    <dbReference type="NCBI Taxonomy" id="283737"/>
    <lineage>
        <taxon>Bacteria</taxon>
        <taxon>Bacillati</taxon>
        <taxon>Bacillota</taxon>
        <taxon>Bacilli</taxon>
        <taxon>Lactobacillales</taxon>
        <taxon>Lactobacillaceae</taxon>
        <taxon>Fructobacillus</taxon>
    </lineage>
</organism>
<keyword evidence="3" id="KW-1185">Reference proteome</keyword>
<keyword evidence="1" id="KW-0472">Membrane</keyword>
<keyword evidence="1" id="KW-1133">Transmembrane helix</keyword>
<name>A0A1I1DXM0_9LACO</name>
<evidence type="ECO:0000313" key="3">
    <source>
        <dbReference type="Proteomes" id="UP000199376"/>
    </source>
</evidence>
<dbReference type="Proteomes" id="UP000199376">
    <property type="component" value="Unassembled WGS sequence"/>
</dbReference>
<dbReference type="InterPro" id="IPR009214">
    <property type="entry name" value="DUF1129"/>
</dbReference>
<proteinExistence type="predicted"/>
<keyword evidence="1" id="KW-0812">Transmembrane</keyword>
<evidence type="ECO:0000256" key="1">
    <source>
        <dbReference type="SAM" id="Phobius"/>
    </source>
</evidence>
<sequence>MTEVEHKFTKKNQDFLFHLEKGLADSDKISEEKKEEILGEVEQQLAEGQKLGHTAAQLFGTPAETLEKYLNPVALAKGFHDYSFGFLAGDTALVLIMFLTGFFTVTMGFSGSKSGSEGIGVSSIILLSLWGGAIYTMAMQRFIPNPKEDQSKKKIPSWLMLVIVALLWIGGFTAFLYLPAALNPVLPVWGNGLMFFIAWALYFVNRRYAGLKRGGVLAISKLAQQERLRQENEKQENQKRG</sequence>
<feature type="transmembrane region" description="Helical" evidence="1">
    <location>
        <begin position="158"/>
        <end position="180"/>
    </location>
</feature>
<reference evidence="2 3" key="1">
    <citation type="submission" date="2016-10" db="EMBL/GenBank/DDBJ databases">
        <authorList>
            <person name="de Groot N.N."/>
        </authorList>
    </citation>
    <scope>NUCLEOTIDE SEQUENCE [LARGE SCALE GENOMIC DNA]</scope>
    <source>
        <strain evidence="2 3">DSM 19113</strain>
    </source>
</reference>
<feature type="transmembrane region" description="Helical" evidence="1">
    <location>
        <begin position="119"/>
        <end position="138"/>
    </location>
</feature>
<feature type="transmembrane region" description="Helical" evidence="1">
    <location>
        <begin position="186"/>
        <end position="204"/>
    </location>
</feature>
<dbReference type="EMBL" id="FOLI01000001">
    <property type="protein sequence ID" value="SFB77460.1"/>
    <property type="molecule type" value="Genomic_DNA"/>
</dbReference>
<dbReference type="Pfam" id="PF06570">
    <property type="entry name" value="DUF1129"/>
    <property type="match status" value="1"/>
</dbReference>
<evidence type="ECO:0000313" key="2">
    <source>
        <dbReference type="EMBL" id="SFB77460.1"/>
    </source>
</evidence>
<accession>A0A1I1DXM0</accession>
<dbReference type="RefSeq" id="WP_091500980.1">
    <property type="nucleotide sequence ID" value="NZ_FOLI01000001.1"/>
</dbReference>
<dbReference type="OrthoDB" id="2143285at2"/>